<dbReference type="EMBL" id="AP022590">
    <property type="protein sequence ID" value="BBY38424.1"/>
    <property type="molecule type" value="Genomic_DNA"/>
</dbReference>
<keyword evidence="3" id="KW-1185">Reference proteome</keyword>
<evidence type="ECO:0000313" key="2">
    <source>
        <dbReference type="EMBL" id="BBY38424.1"/>
    </source>
</evidence>
<reference evidence="2 3" key="1">
    <citation type="journal article" date="2019" name="Emerg. Microbes Infect.">
        <title>Comprehensive subspecies identification of 175 nontuberculous mycobacteria species based on 7547 genomic profiles.</title>
        <authorList>
            <person name="Matsumoto Y."/>
            <person name="Kinjo T."/>
            <person name="Motooka D."/>
            <person name="Nabeya D."/>
            <person name="Jung N."/>
            <person name="Uechi K."/>
            <person name="Horii T."/>
            <person name="Iida T."/>
            <person name="Fujita J."/>
            <person name="Nakamura S."/>
        </authorList>
    </citation>
    <scope>NUCLEOTIDE SEQUENCE [LARGE SCALE GENOMIC DNA]</scope>
    <source>
        <strain evidence="2 3">JCM 18113</strain>
    </source>
</reference>
<dbReference type="SUPFAM" id="SSF82549">
    <property type="entry name" value="DAK1/DegV-like"/>
    <property type="match status" value="1"/>
</dbReference>
<dbReference type="Gene3D" id="3.40.50.10170">
    <property type="match status" value="1"/>
</dbReference>
<dbReference type="InterPro" id="IPR043168">
    <property type="entry name" value="DegV_C"/>
</dbReference>
<accession>A0ABM7JSA0</accession>
<sequence length="296" mass="31545">MFGTGWSARMADVAVVTDSTGYLPPALVDKLDITVVSQYYDVGAGPLRESEFDGDFARFYAELDASKNTAKTSAPAVEDFVAVFDQLLQQHSAVVSVLISSGVSETCSMARQAAAKLEGDGGEQVVVIDSAGFGGHLGLQALVAARAAAGGADSGGVSERVRQARKEVKGWGLVDTLEYLRRSNRVGAVAAWVGSALDLKPILTIESELKALERVRTHRRGVERLIELMVQRRAAGADRWFVQHAFAHEEAKRLAERLTELFGTEPEFISEIGPVVATHVGPGTLLVGGLPGTALR</sequence>
<dbReference type="PANTHER" id="PTHR33434:SF2">
    <property type="entry name" value="FATTY ACID-BINDING PROTEIN TM_1468"/>
    <property type="match status" value="1"/>
</dbReference>
<organism evidence="2 3">
    <name type="scientific">Mycobacterium mantenii</name>
    <dbReference type="NCBI Taxonomy" id="560555"/>
    <lineage>
        <taxon>Bacteria</taxon>
        <taxon>Bacillati</taxon>
        <taxon>Actinomycetota</taxon>
        <taxon>Actinomycetes</taxon>
        <taxon>Mycobacteriales</taxon>
        <taxon>Mycobacteriaceae</taxon>
        <taxon>Mycobacterium</taxon>
        <taxon>Mycobacterium avium complex (MAC)</taxon>
    </lineage>
</organism>
<dbReference type="NCBIfam" id="TIGR00762">
    <property type="entry name" value="DegV"/>
    <property type="match status" value="1"/>
</dbReference>
<keyword evidence="1" id="KW-0446">Lipid-binding</keyword>
<dbReference type="InterPro" id="IPR050270">
    <property type="entry name" value="DegV_domain_contain"/>
</dbReference>
<dbReference type="PANTHER" id="PTHR33434">
    <property type="entry name" value="DEGV DOMAIN-CONTAINING PROTEIN DR_1986-RELATED"/>
    <property type="match status" value="1"/>
</dbReference>
<protein>
    <submittedName>
        <fullName evidence="2">Protein DegV</fullName>
    </submittedName>
</protein>
<dbReference type="PROSITE" id="PS51482">
    <property type="entry name" value="DEGV"/>
    <property type="match status" value="1"/>
</dbReference>
<dbReference type="Pfam" id="PF02645">
    <property type="entry name" value="DegV"/>
    <property type="match status" value="1"/>
</dbReference>
<proteinExistence type="predicted"/>
<dbReference type="Gene3D" id="3.30.1180.10">
    <property type="match status" value="1"/>
</dbReference>
<evidence type="ECO:0000256" key="1">
    <source>
        <dbReference type="ARBA" id="ARBA00023121"/>
    </source>
</evidence>
<gene>
    <name evidence="2" type="primary">degV</name>
    <name evidence="2" type="ORF">MMAN_25580</name>
</gene>
<dbReference type="Proteomes" id="UP000465812">
    <property type="component" value="Chromosome"/>
</dbReference>
<dbReference type="InterPro" id="IPR003797">
    <property type="entry name" value="DegV"/>
</dbReference>
<evidence type="ECO:0000313" key="3">
    <source>
        <dbReference type="Proteomes" id="UP000465812"/>
    </source>
</evidence>
<name>A0ABM7JSA0_MYCNT</name>